<reference evidence="2 3" key="1">
    <citation type="submission" date="2020-02" db="EMBL/GenBank/DDBJ databases">
        <title>Draft genome sequence of Haematococcus lacustris strain NIES-144.</title>
        <authorList>
            <person name="Morimoto D."/>
            <person name="Nakagawa S."/>
            <person name="Yoshida T."/>
            <person name="Sawayama S."/>
        </authorList>
    </citation>
    <scope>NUCLEOTIDE SEQUENCE [LARGE SCALE GENOMIC DNA]</scope>
    <source>
        <strain evidence="2 3">NIES-144</strain>
    </source>
</reference>
<sequence length="69" mass="7063">GPLLCGGARGLKGSDAVLHTVLAVRLATPPSGRTQARSQSGVRQGELAPRNTAGGCLVRVKQVAKKDDD</sequence>
<feature type="region of interest" description="Disordered" evidence="1">
    <location>
        <begin position="29"/>
        <end position="50"/>
    </location>
</feature>
<evidence type="ECO:0000256" key="1">
    <source>
        <dbReference type="SAM" id="MobiDB-lite"/>
    </source>
</evidence>
<feature type="compositionally biased region" description="Polar residues" evidence="1">
    <location>
        <begin position="31"/>
        <end position="42"/>
    </location>
</feature>
<proteinExistence type="predicted"/>
<evidence type="ECO:0000313" key="3">
    <source>
        <dbReference type="Proteomes" id="UP000485058"/>
    </source>
</evidence>
<organism evidence="2 3">
    <name type="scientific">Haematococcus lacustris</name>
    <name type="common">Green alga</name>
    <name type="synonym">Haematococcus pluvialis</name>
    <dbReference type="NCBI Taxonomy" id="44745"/>
    <lineage>
        <taxon>Eukaryota</taxon>
        <taxon>Viridiplantae</taxon>
        <taxon>Chlorophyta</taxon>
        <taxon>core chlorophytes</taxon>
        <taxon>Chlorophyceae</taxon>
        <taxon>CS clade</taxon>
        <taxon>Chlamydomonadales</taxon>
        <taxon>Haematococcaceae</taxon>
        <taxon>Haematococcus</taxon>
    </lineage>
</organism>
<dbReference type="Proteomes" id="UP000485058">
    <property type="component" value="Unassembled WGS sequence"/>
</dbReference>
<dbReference type="AlphaFoldDB" id="A0A6A0ACA3"/>
<gene>
    <name evidence="2" type="ORF">HaLaN_29221</name>
</gene>
<feature type="non-terminal residue" evidence="2">
    <location>
        <position position="1"/>
    </location>
</feature>
<evidence type="ECO:0000313" key="2">
    <source>
        <dbReference type="EMBL" id="GFH30376.1"/>
    </source>
</evidence>
<name>A0A6A0ACA3_HAELA</name>
<protein>
    <submittedName>
        <fullName evidence="2">Uncharacterized protein</fullName>
    </submittedName>
</protein>
<keyword evidence="3" id="KW-1185">Reference proteome</keyword>
<comment type="caution">
    <text evidence="2">The sequence shown here is derived from an EMBL/GenBank/DDBJ whole genome shotgun (WGS) entry which is preliminary data.</text>
</comment>
<dbReference type="EMBL" id="BLLF01004864">
    <property type="protein sequence ID" value="GFH30376.1"/>
    <property type="molecule type" value="Genomic_DNA"/>
</dbReference>
<accession>A0A6A0ACA3</accession>